<evidence type="ECO:0000259" key="1">
    <source>
        <dbReference type="SMART" id="SM00860"/>
    </source>
</evidence>
<dbReference type="EMBL" id="FLUL01000001">
    <property type="protein sequence ID" value="SBW07759.1"/>
    <property type="molecule type" value="Genomic_DNA"/>
</dbReference>
<protein>
    <recommendedName>
        <fullName evidence="1">Knr4/Smi1-like domain-containing protein</fullName>
    </recommendedName>
</protein>
<organism evidence="2">
    <name type="scientific">uncultured Dysgonomonas sp</name>
    <dbReference type="NCBI Taxonomy" id="206096"/>
    <lineage>
        <taxon>Bacteria</taxon>
        <taxon>Pseudomonadati</taxon>
        <taxon>Bacteroidota</taxon>
        <taxon>Bacteroidia</taxon>
        <taxon>Bacteroidales</taxon>
        <taxon>Dysgonomonadaceae</taxon>
        <taxon>Dysgonomonas</taxon>
        <taxon>environmental samples</taxon>
    </lineage>
</organism>
<dbReference type="Gene3D" id="3.40.1580.10">
    <property type="entry name" value="SMI1/KNR4-like"/>
    <property type="match status" value="1"/>
</dbReference>
<dbReference type="SUPFAM" id="SSF160631">
    <property type="entry name" value="SMI1/KNR4-like"/>
    <property type="match status" value="1"/>
</dbReference>
<gene>
    <name evidence="2" type="ORF">KL86DYS2_13220</name>
</gene>
<dbReference type="InterPro" id="IPR037883">
    <property type="entry name" value="Knr4/Smi1-like_sf"/>
</dbReference>
<dbReference type="RefSeq" id="WP_296951784.1">
    <property type="nucleotide sequence ID" value="NZ_LT599021.1"/>
</dbReference>
<dbReference type="Pfam" id="PF09346">
    <property type="entry name" value="SMI1_KNR4"/>
    <property type="match status" value="1"/>
</dbReference>
<evidence type="ECO:0000313" key="2">
    <source>
        <dbReference type="EMBL" id="SBW07759.1"/>
    </source>
</evidence>
<accession>A0A212K7N8</accession>
<name>A0A212K7N8_9BACT</name>
<dbReference type="InterPro" id="IPR018958">
    <property type="entry name" value="Knr4/Smi1-like_dom"/>
</dbReference>
<dbReference type="SMART" id="SM00860">
    <property type="entry name" value="SMI1_KNR4"/>
    <property type="match status" value="1"/>
</dbReference>
<dbReference type="InterPro" id="IPR051873">
    <property type="entry name" value="KNR4/SMI1_regulator"/>
</dbReference>
<proteinExistence type="predicted"/>
<feature type="domain" description="Knr4/Smi1-like" evidence="1">
    <location>
        <begin position="36"/>
        <end position="172"/>
    </location>
</feature>
<dbReference type="AlphaFoldDB" id="A0A212K7N8"/>
<dbReference type="PANTHER" id="PTHR47432">
    <property type="entry name" value="CELL WALL ASSEMBLY REGULATOR SMI1"/>
    <property type="match status" value="1"/>
</dbReference>
<dbReference type="PANTHER" id="PTHR47432:SF1">
    <property type="entry name" value="CELL WALL ASSEMBLY REGULATOR SMI1"/>
    <property type="match status" value="1"/>
</dbReference>
<sequence>MKTAITQNSIVEESWPRIESYLLKRGVKPDAVLLPGATQEQIGWAESVLGVKLPIDFLEFYKIHNGQIPNAYGIVNGEELMSLERIVEEWVFWQRLAASGAFDDTMANADDGVQEVWHSRSWIPFTDDGLGNHLCLDMAPATRGYRGQIIRIWHDDTGRFRQAPSFGSWVSNFAYDLNRAMFV</sequence>
<reference evidence="2" key="1">
    <citation type="submission" date="2016-04" db="EMBL/GenBank/DDBJ databases">
        <authorList>
            <person name="Evans L.H."/>
            <person name="Alamgir A."/>
            <person name="Owens N."/>
            <person name="Weber N.D."/>
            <person name="Virtaneva K."/>
            <person name="Barbian K."/>
            <person name="Babar A."/>
            <person name="Rosenke K."/>
        </authorList>
    </citation>
    <scope>NUCLEOTIDE SEQUENCE</scope>
    <source>
        <strain evidence="2">86-2</strain>
    </source>
</reference>